<evidence type="ECO:0000313" key="2">
    <source>
        <dbReference type="Proteomes" id="UP000641646"/>
    </source>
</evidence>
<protein>
    <submittedName>
        <fullName evidence="1">Uncharacterized protein</fullName>
    </submittedName>
</protein>
<dbReference type="Proteomes" id="UP000641646">
    <property type="component" value="Unassembled WGS sequence"/>
</dbReference>
<dbReference type="EMBL" id="JACJPW010000012">
    <property type="protein sequence ID" value="MBD2180815.1"/>
    <property type="molecule type" value="Genomic_DNA"/>
</dbReference>
<organism evidence="1 2">
    <name type="scientific">Aerosakkonema funiforme FACHB-1375</name>
    <dbReference type="NCBI Taxonomy" id="2949571"/>
    <lineage>
        <taxon>Bacteria</taxon>
        <taxon>Bacillati</taxon>
        <taxon>Cyanobacteriota</taxon>
        <taxon>Cyanophyceae</taxon>
        <taxon>Oscillatoriophycideae</taxon>
        <taxon>Aerosakkonematales</taxon>
        <taxon>Aerosakkonemataceae</taxon>
        <taxon>Aerosakkonema</taxon>
    </lineage>
</organism>
<reference evidence="1" key="1">
    <citation type="journal article" date="2015" name="ISME J.">
        <title>Draft Genome Sequence of Streptomyces incarnatus NRRL8089, which Produces the Nucleoside Antibiotic Sinefungin.</title>
        <authorList>
            <person name="Oshima K."/>
            <person name="Hattori M."/>
            <person name="Shimizu H."/>
            <person name="Fukuda K."/>
            <person name="Nemoto M."/>
            <person name="Inagaki K."/>
            <person name="Tamura T."/>
        </authorList>
    </citation>
    <scope>NUCLEOTIDE SEQUENCE</scope>
    <source>
        <strain evidence="1">FACHB-1375</strain>
    </source>
</reference>
<dbReference type="AlphaFoldDB" id="A0A926ZFF9"/>
<comment type="caution">
    <text evidence="1">The sequence shown here is derived from an EMBL/GenBank/DDBJ whole genome shotgun (WGS) entry which is preliminary data.</text>
</comment>
<accession>A0A926ZFF9</accession>
<proteinExistence type="predicted"/>
<reference evidence="1" key="2">
    <citation type="submission" date="2020-08" db="EMBL/GenBank/DDBJ databases">
        <authorList>
            <person name="Chen M."/>
            <person name="Teng W."/>
            <person name="Zhao L."/>
            <person name="Hu C."/>
            <person name="Zhou Y."/>
            <person name="Han B."/>
            <person name="Song L."/>
            <person name="Shu W."/>
        </authorList>
    </citation>
    <scope>NUCLEOTIDE SEQUENCE</scope>
    <source>
        <strain evidence="1">FACHB-1375</strain>
    </source>
</reference>
<gene>
    <name evidence="1" type="ORF">H6G03_06820</name>
</gene>
<sequence>MFKKEEKIAHKFSGQRVSDILKAKKGSIKQAELPEGSPSWEEFSEMIWEEIERGVQENLPGFKVVRKLLSDRRFDK</sequence>
<evidence type="ECO:0000313" key="1">
    <source>
        <dbReference type="EMBL" id="MBD2180815.1"/>
    </source>
</evidence>
<keyword evidence="2" id="KW-1185">Reference proteome</keyword>
<dbReference type="RefSeq" id="WP_190463395.1">
    <property type="nucleotide sequence ID" value="NZ_JACJPW010000012.1"/>
</dbReference>
<name>A0A926ZFF9_9CYAN</name>